<keyword evidence="3" id="KW-1185">Reference proteome</keyword>
<sequence>MGATPDRATVLESFATTVVPLALPTLPAASERGSYSMNPRYEGGSVIQENNHSGHQQAVIARQVRRRAPGATGIVDACLGEAA</sequence>
<proteinExistence type="predicted"/>
<evidence type="ECO:0000313" key="2">
    <source>
        <dbReference type="EMBL" id="MWJ28029.1"/>
    </source>
</evidence>
<dbReference type="AlphaFoldDB" id="A0A7X3H0P4"/>
<protein>
    <submittedName>
        <fullName evidence="2">Uncharacterized protein</fullName>
    </submittedName>
</protein>
<name>A0A7X3H0P4_9GAMM</name>
<evidence type="ECO:0000256" key="1">
    <source>
        <dbReference type="SAM" id="MobiDB-lite"/>
    </source>
</evidence>
<organism evidence="2 3">
    <name type="scientific">Vreelandella zhuhanensis</name>
    <dbReference type="NCBI Taxonomy" id="2684210"/>
    <lineage>
        <taxon>Bacteria</taxon>
        <taxon>Pseudomonadati</taxon>
        <taxon>Pseudomonadota</taxon>
        <taxon>Gammaproteobacteria</taxon>
        <taxon>Oceanospirillales</taxon>
        <taxon>Halomonadaceae</taxon>
        <taxon>Vreelandella</taxon>
    </lineage>
</organism>
<gene>
    <name evidence="2" type="ORF">GPM19_07405</name>
</gene>
<accession>A0A7X3H0P4</accession>
<dbReference type="RefSeq" id="WP_160418398.1">
    <property type="nucleotide sequence ID" value="NZ_WTKP01000004.1"/>
</dbReference>
<reference evidence="2 3" key="1">
    <citation type="submission" date="2019-12" db="EMBL/GenBank/DDBJ databases">
        <title>Halomonas rutogse sp. nov. isolated from two lakes on Tibetan Plateau.</title>
        <authorList>
            <person name="Gao P."/>
        </authorList>
    </citation>
    <scope>NUCLEOTIDE SEQUENCE [LARGE SCALE GENOMIC DNA]</scope>
    <source>
        <strain evidence="2 3">ZH2S</strain>
    </source>
</reference>
<feature type="region of interest" description="Disordered" evidence="1">
    <location>
        <begin position="29"/>
        <end position="48"/>
    </location>
</feature>
<dbReference type="EMBL" id="WTKP01000004">
    <property type="protein sequence ID" value="MWJ28029.1"/>
    <property type="molecule type" value="Genomic_DNA"/>
</dbReference>
<comment type="caution">
    <text evidence="2">The sequence shown here is derived from an EMBL/GenBank/DDBJ whole genome shotgun (WGS) entry which is preliminary data.</text>
</comment>
<evidence type="ECO:0000313" key="3">
    <source>
        <dbReference type="Proteomes" id="UP000437638"/>
    </source>
</evidence>
<dbReference type="Proteomes" id="UP000437638">
    <property type="component" value="Unassembled WGS sequence"/>
</dbReference>